<keyword evidence="2" id="KW-1185">Reference proteome</keyword>
<sequence length="112" mass="11779">MAITGIYIFNGITVPAAYAVIDAIDFRATSAFVSFKVYASVDAYIMGTPPLKSVPMNMAYDGTTAPIDTFENAAIASGNFSGFTKTETVVIKVPDLMNRSEGQLGGADPLVS</sequence>
<dbReference type="RefSeq" id="WP_084983750.1">
    <property type="nucleotide sequence ID" value="NZ_CBCSCF010000010.1"/>
</dbReference>
<proteinExistence type="predicted"/>
<evidence type="ECO:0000313" key="1">
    <source>
        <dbReference type="EMBL" id="ORJ20044.1"/>
    </source>
</evidence>
<accession>A0ABX3TY72</accession>
<dbReference type="EMBL" id="MRWD01000044">
    <property type="protein sequence ID" value="ORJ20044.1"/>
    <property type="molecule type" value="Genomic_DNA"/>
</dbReference>
<name>A0ABX3TY72_9GAMM</name>
<dbReference type="Proteomes" id="UP000192722">
    <property type="component" value="Unassembled WGS sequence"/>
</dbReference>
<evidence type="ECO:0000313" key="2">
    <source>
        <dbReference type="Proteomes" id="UP000192722"/>
    </source>
</evidence>
<reference evidence="1 2" key="1">
    <citation type="journal article" date="2017" name="Int. J. Syst. Evol. Microbiol.">
        <title>Rouxiella badensis sp. nov. and Rouxiella silvae sp. nov. isolated from peat bog soil in Germany and emendation of the genus description.</title>
        <authorList>
            <person name="Le Fleche-Mateos A."/>
            <person name="Kugler J.H."/>
            <person name="Hansen S.H."/>
            <person name="Syldatk C."/>
            <person name="Hausmann R."/>
            <person name="Lomprez F."/>
            <person name="Vandenbogaert M."/>
            <person name="Manuguerra J.C."/>
            <person name="Grimont P.A."/>
        </authorList>
    </citation>
    <scope>NUCLEOTIDE SEQUENCE [LARGE SCALE GENOMIC DNA]</scope>
    <source>
        <strain evidence="1 2">213</strain>
    </source>
</reference>
<organism evidence="1 2">
    <name type="scientific">Rouxiella silvae</name>
    <dbReference type="NCBI Taxonomy" id="1646373"/>
    <lineage>
        <taxon>Bacteria</taxon>
        <taxon>Pseudomonadati</taxon>
        <taxon>Pseudomonadota</taxon>
        <taxon>Gammaproteobacteria</taxon>
        <taxon>Enterobacterales</taxon>
        <taxon>Yersiniaceae</taxon>
        <taxon>Rouxiella</taxon>
    </lineage>
</organism>
<gene>
    <name evidence="1" type="ORF">BS639_17270</name>
</gene>
<comment type="caution">
    <text evidence="1">The sequence shown here is derived from an EMBL/GenBank/DDBJ whole genome shotgun (WGS) entry which is preliminary data.</text>
</comment>
<protein>
    <submittedName>
        <fullName evidence="1">Uncharacterized protein</fullName>
    </submittedName>
</protein>